<sequence length="78" mass="8815">MPSLAQELISKDLLTGWLQCNLDPLFKPEIYALPGWLPEWIQIMPVQWHTLGLGLFASSIAGTHRKKALSNDVCRSRL</sequence>
<comment type="caution">
    <text evidence="1">The sequence shown here is derived from an EMBL/GenBank/DDBJ whole genome shotgun (WGS) entry which is preliminary data.</text>
</comment>
<keyword evidence="2" id="KW-1185">Reference proteome</keyword>
<name>A0ACB9BW96_9ASTR</name>
<reference evidence="1 2" key="2">
    <citation type="journal article" date="2022" name="Mol. Ecol. Resour.">
        <title>The genomes of chicory, endive, great burdock and yacon provide insights into Asteraceae paleo-polyploidization history and plant inulin production.</title>
        <authorList>
            <person name="Fan W."/>
            <person name="Wang S."/>
            <person name="Wang H."/>
            <person name="Wang A."/>
            <person name="Jiang F."/>
            <person name="Liu H."/>
            <person name="Zhao H."/>
            <person name="Xu D."/>
            <person name="Zhang Y."/>
        </authorList>
    </citation>
    <scope>NUCLEOTIDE SEQUENCE [LARGE SCALE GENOMIC DNA]</scope>
    <source>
        <strain evidence="2">cv. Yunnan</strain>
        <tissue evidence="1">Leaves</tissue>
    </source>
</reference>
<dbReference type="EMBL" id="CM042039">
    <property type="protein sequence ID" value="KAI3726347.1"/>
    <property type="molecule type" value="Genomic_DNA"/>
</dbReference>
<proteinExistence type="predicted"/>
<evidence type="ECO:0000313" key="2">
    <source>
        <dbReference type="Proteomes" id="UP001056120"/>
    </source>
</evidence>
<protein>
    <submittedName>
        <fullName evidence="1">Uncharacterized protein</fullName>
    </submittedName>
</protein>
<organism evidence="1 2">
    <name type="scientific">Smallanthus sonchifolius</name>
    <dbReference type="NCBI Taxonomy" id="185202"/>
    <lineage>
        <taxon>Eukaryota</taxon>
        <taxon>Viridiplantae</taxon>
        <taxon>Streptophyta</taxon>
        <taxon>Embryophyta</taxon>
        <taxon>Tracheophyta</taxon>
        <taxon>Spermatophyta</taxon>
        <taxon>Magnoliopsida</taxon>
        <taxon>eudicotyledons</taxon>
        <taxon>Gunneridae</taxon>
        <taxon>Pentapetalae</taxon>
        <taxon>asterids</taxon>
        <taxon>campanulids</taxon>
        <taxon>Asterales</taxon>
        <taxon>Asteraceae</taxon>
        <taxon>Asteroideae</taxon>
        <taxon>Heliantheae alliance</taxon>
        <taxon>Millerieae</taxon>
        <taxon>Smallanthus</taxon>
    </lineage>
</organism>
<gene>
    <name evidence="1" type="ORF">L1987_66144</name>
</gene>
<dbReference type="Proteomes" id="UP001056120">
    <property type="component" value="Linkage Group LG22"/>
</dbReference>
<accession>A0ACB9BW96</accession>
<reference evidence="2" key="1">
    <citation type="journal article" date="2022" name="Mol. Ecol. Resour.">
        <title>The genomes of chicory, endive, great burdock and yacon provide insights into Asteraceae palaeo-polyploidization history and plant inulin production.</title>
        <authorList>
            <person name="Fan W."/>
            <person name="Wang S."/>
            <person name="Wang H."/>
            <person name="Wang A."/>
            <person name="Jiang F."/>
            <person name="Liu H."/>
            <person name="Zhao H."/>
            <person name="Xu D."/>
            <person name="Zhang Y."/>
        </authorList>
    </citation>
    <scope>NUCLEOTIDE SEQUENCE [LARGE SCALE GENOMIC DNA]</scope>
    <source>
        <strain evidence="2">cv. Yunnan</strain>
    </source>
</reference>
<evidence type="ECO:0000313" key="1">
    <source>
        <dbReference type="EMBL" id="KAI3726347.1"/>
    </source>
</evidence>